<gene>
    <name evidence="3" type="ORF">BDFB_013747</name>
</gene>
<evidence type="ECO:0000313" key="3">
    <source>
        <dbReference type="EMBL" id="RZC37179.1"/>
    </source>
</evidence>
<keyword evidence="2" id="KW-0472">Membrane</keyword>
<dbReference type="Proteomes" id="UP000292052">
    <property type="component" value="Unassembled WGS sequence"/>
</dbReference>
<evidence type="ECO:0000256" key="2">
    <source>
        <dbReference type="SAM" id="Phobius"/>
    </source>
</evidence>
<comment type="caution">
    <text evidence="3">The sequence shown here is derived from an EMBL/GenBank/DDBJ whole genome shotgun (WGS) entry which is preliminary data.</text>
</comment>
<dbReference type="AlphaFoldDB" id="A0A482VXE0"/>
<dbReference type="PANTHER" id="PTHR10686">
    <property type="entry name" value="FOLATE TRANSPORTER"/>
    <property type="match status" value="1"/>
</dbReference>
<feature type="transmembrane region" description="Helical" evidence="2">
    <location>
        <begin position="46"/>
        <end position="66"/>
    </location>
</feature>
<evidence type="ECO:0000256" key="1">
    <source>
        <dbReference type="ARBA" id="ARBA00005773"/>
    </source>
</evidence>
<dbReference type="PANTHER" id="PTHR10686:SF18">
    <property type="entry name" value="IP11787P-RELATED"/>
    <property type="match status" value="1"/>
</dbReference>
<organism evidence="3 4">
    <name type="scientific">Asbolus verrucosus</name>
    <name type="common">Desert ironclad beetle</name>
    <dbReference type="NCBI Taxonomy" id="1661398"/>
    <lineage>
        <taxon>Eukaryota</taxon>
        <taxon>Metazoa</taxon>
        <taxon>Ecdysozoa</taxon>
        <taxon>Arthropoda</taxon>
        <taxon>Hexapoda</taxon>
        <taxon>Insecta</taxon>
        <taxon>Pterygota</taxon>
        <taxon>Neoptera</taxon>
        <taxon>Endopterygota</taxon>
        <taxon>Coleoptera</taxon>
        <taxon>Polyphaga</taxon>
        <taxon>Cucujiformia</taxon>
        <taxon>Tenebrionidae</taxon>
        <taxon>Pimeliinae</taxon>
        <taxon>Asbolus</taxon>
    </lineage>
</organism>
<reference evidence="3 4" key="1">
    <citation type="submission" date="2017-03" db="EMBL/GenBank/DDBJ databases">
        <title>Genome of the blue death feigning beetle - Asbolus verrucosus.</title>
        <authorList>
            <person name="Rider S.D."/>
        </authorList>
    </citation>
    <scope>NUCLEOTIDE SEQUENCE [LARGE SCALE GENOMIC DNA]</scope>
    <source>
        <strain evidence="3">Butters</strain>
        <tissue evidence="3">Head and leg muscle</tissue>
    </source>
</reference>
<keyword evidence="2" id="KW-0812">Transmembrane</keyword>
<name>A0A482VXE0_ASBVE</name>
<dbReference type="InterPro" id="IPR036259">
    <property type="entry name" value="MFS_trans_sf"/>
</dbReference>
<feature type="transmembrane region" description="Helical" evidence="2">
    <location>
        <begin position="73"/>
        <end position="91"/>
    </location>
</feature>
<protein>
    <submittedName>
        <fullName evidence="3">Folate carrier domain containing protein</fullName>
    </submittedName>
</protein>
<dbReference type="SUPFAM" id="SSF103473">
    <property type="entry name" value="MFS general substrate transporter"/>
    <property type="match status" value="1"/>
</dbReference>
<dbReference type="GO" id="GO:0005886">
    <property type="term" value="C:plasma membrane"/>
    <property type="evidence" value="ECO:0007669"/>
    <property type="project" value="TreeGrafter"/>
</dbReference>
<comment type="similarity">
    <text evidence="1">Belongs to the reduced folate carrier (RFC) transporter (TC 2.A.48) family.</text>
</comment>
<evidence type="ECO:0000313" key="4">
    <source>
        <dbReference type="Proteomes" id="UP000292052"/>
    </source>
</evidence>
<accession>A0A482VXE0</accession>
<keyword evidence="2" id="KW-1133">Transmembrane helix</keyword>
<dbReference type="GO" id="GO:0090482">
    <property type="term" value="F:vitamin transmembrane transporter activity"/>
    <property type="evidence" value="ECO:0007669"/>
    <property type="project" value="InterPro"/>
</dbReference>
<dbReference type="OrthoDB" id="18814at2759"/>
<feature type="non-terminal residue" evidence="3">
    <location>
        <position position="170"/>
    </location>
</feature>
<proteinExistence type="inferred from homology"/>
<dbReference type="EMBL" id="QDEB01055076">
    <property type="protein sequence ID" value="RZC37179.1"/>
    <property type="molecule type" value="Genomic_DNA"/>
</dbReference>
<keyword evidence="4" id="KW-1185">Reference proteome</keyword>
<sequence length="170" mass="19387">MEQWTKISLLLCIFGFLKEIRPSEPFVYDFLIGPWRNVTADEVTKEVYPVGTYSNMILLVIVFLVTDICRYKPLIILLGLSGVAVFAMLLWTTSLFELQVLEVFYGMFMAAEVAYYTYIYAKVDSEHYQKVTSHTRGAILAGRAISGISSQILISTEAMSFRDLNYITFT</sequence>
<dbReference type="InterPro" id="IPR002666">
    <property type="entry name" value="Folate_carrier"/>
</dbReference>
<dbReference type="Pfam" id="PF01770">
    <property type="entry name" value="Folate_carrier"/>
    <property type="match status" value="1"/>
</dbReference>
<feature type="transmembrane region" description="Helical" evidence="2">
    <location>
        <begin position="103"/>
        <end position="121"/>
    </location>
</feature>